<feature type="domain" description="HTH Mu-type" evidence="1">
    <location>
        <begin position="42"/>
        <end position="109"/>
    </location>
</feature>
<dbReference type="Proteomes" id="UP001595697">
    <property type="component" value="Unassembled WGS sequence"/>
</dbReference>
<protein>
    <submittedName>
        <fullName evidence="2">DNA-binding protein</fullName>
    </submittedName>
</protein>
<dbReference type="InterPro" id="IPR003314">
    <property type="entry name" value="Mu-type_HTH"/>
</dbReference>
<dbReference type="GO" id="GO:0003677">
    <property type="term" value="F:DNA binding"/>
    <property type="evidence" value="ECO:0007669"/>
    <property type="project" value="UniProtKB-KW"/>
</dbReference>
<comment type="caution">
    <text evidence="2">The sequence shown here is derived from an EMBL/GenBank/DDBJ whole genome shotgun (WGS) entry which is preliminary data.</text>
</comment>
<organism evidence="2 3">
    <name type="scientific">Rhizobium lemnae</name>
    <dbReference type="NCBI Taxonomy" id="1214924"/>
    <lineage>
        <taxon>Bacteria</taxon>
        <taxon>Pseudomonadati</taxon>
        <taxon>Pseudomonadota</taxon>
        <taxon>Alphaproteobacteria</taxon>
        <taxon>Hyphomicrobiales</taxon>
        <taxon>Rhizobiaceae</taxon>
        <taxon>Rhizobium/Agrobacterium group</taxon>
        <taxon>Rhizobium</taxon>
    </lineage>
</organism>
<gene>
    <name evidence="2" type="ORF">ACFOVS_04860</name>
</gene>
<dbReference type="SUPFAM" id="SSF46955">
    <property type="entry name" value="Putative DNA-binding domain"/>
    <property type="match status" value="1"/>
</dbReference>
<name>A0ABV8E4P4_9HYPH</name>
<dbReference type="EMBL" id="JBHSBD010000016">
    <property type="protein sequence ID" value="MFC3967467.1"/>
    <property type="molecule type" value="Genomic_DNA"/>
</dbReference>
<accession>A0ABV8E4P4</accession>
<dbReference type="RefSeq" id="WP_247259318.1">
    <property type="nucleotide sequence ID" value="NZ_JALJQZ010000002.1"/>
</dbReference>
<dbReference type="InterPro" id="IPR036388">
    <property type="entry name" value="WH-like_DNA-bd_sf"/>
</dbReference>
<evidence type="ECO:0000259" key="1">
    <source>
        <dbReference type="PROSITE" id="PS51702"/>
    </source>
</evidence>
<evidence type="ECO:0000313" key="2">
    <source>
        <dbReference type="EMBL" id="MFC3967467.1"/>
    </source>
</evidence>
<proteinExistence type="predicted"/>
<dbReference type="InterPro" id="IPR009061">
    <property type="entry name" value="DNA-bd_dom_put_sf"/>
</dbReference>
<sequence>MRNSLDLHVSVPADEFAYLKRRVVYLEAVLMRVVRDSELMREWFAPAEIAGMGLPGLPDTPEGVTRKANKERWRRRKTRVRGSWMQVIHVTSLPARAFDALVSMILELPDINETAPLVDVLPPPPIPKPAISDANTAPPWVLPLMRIMKRETSGNLSEAWQILPERLPPDVALPTVEEAAAVLVRFGLAGK</sequence>
<reference evidence="3" key="1">
    <citation type="journal article" date="2019" name="Int. J. Syst. Evol. Microbiol.">
        <title>The Global Catalogue of Microorganisms (GCM) 10K type strain sequencing project: providing services to taxonomists for standard genome sequencing and annotation.</title>
        <authorList>
            <consortium name="The Broad Institute Genomics Platform"/>
            <consortium name="The Broad Institute Genome Sequencing Center for Infectious Disease"/>
            <person name="Wu L."/>
            <person name="Ma J."/>
        </authorList>
    </citation>
    <scope>NUCLEOTIDE SEQUENCE [LARGE SCALE GENOMIC DNA]</scope>
    <source>
        <strain evidence="3">TBRC 5781</strain>
    </source>
</reference>
<dbReference type="Gene3D" id="1.10.10.10">
    <property type="entry name" value="Winged helix-like DNA-binding domain superfamily/Winged helix DNA-binding domain"/>
    <property type="match status" value="1"/>
</dbReference>
<keyword evidence="2" id="KW-0238">DNA-binding</keyword>
<evidence type="ECO:0000313" key="3">
    <source>
        <dbReference type="Proteomes" id="UP001595697"/>
    </source>
</evidence>
<dbReference type="Pfam" id="PF02316">
    <property type="entry name" value="HTH_Tnp_Mu_1"/>
    <property type="match status" value="1"/>
</dbReference>
<dbReference type="PROSITE" id="PS51702">
    <property type="entry name" value="HTH_MU"/>
    <property type="match status" value="1"/>
</dbReference>
<keyword evidence="3" id="KW-1185">Reference proteome</keyword>